<dbReference type="SUPFAM" id="SSF53474">
    <property type="entry name" value="alpha/beta-Hydrolases"/>
    <property type="match status" value="1"/>
</dbReference>
<dbReference type="PANTHER" id="PTHR43194">
    <property type="entry name" value="HYDROLASE ALPHA/BETA FOLD FAMILY"/>
    <property type="match status" value="1"/>
</dbReference>
<reference evidence="2" key="2">
    <citation type="submission" date="2023-01" db="EMBL/GenBank/DDBJ databases">
        <authorList>
            <person name="Sun Q."/>
            <person name="Evtushenko L."/>
        </authorList>
    </citation>
    <scope>NUCLEOTIDE SEQUENCE</scope>
    <source>
        <strain evidence="2">VKM Ac-1321</strain>
    </source>
</reference>
<dbReference type="InterPro" id="IPR000073">
    <property type="entry name" value="AB_hydrolase_1"/>
</dbReference>
<protein>
    <submittedName>
        <fullName evidence="2">Alpha/beta hydrolase</fullName>
    </submittedName>
</protein>
<gene>
    <name evidence="2" type="ORF">GCM10017581_049880</name>
</gene>
<organism evidence="2 3">
    <name type="scientific">Dactylosporangium matsuzakiense</name>
    <dbReference type="NCBI Taxonomy" id="53360"/>
    <lineage>
        <taxon>Bacteria</taxon>
        <taxon>Bacillati</taxon>
        <taxon>Actinomycetota</taxon>
        <taxon>Actinomycetes</taxon>
        <taxon>Micromonosporales</taxon>
        <taxon>Micromonosporaceae</taxon>
        <taxon>Dactylosporangium</taxon>
    </lineage>
</organism>
<evidence type="ECO:0000313" key="3">
    <source>
        <dbReference type="Proteomes" id="UP001143480"/>
    </source>
</evidence>
<dbReference type="RefSeq" id="WP_261961249.1">
    <property type="nucleotide sequence ID" value="NZ_BAAAXA010000001.1"/>
</dbReference>
<dbReference type="Pfam" id="PF12697">
    <property type="entry name" value="Abhydrolase_6"/>
    <property type="match status" value="1"/>
</dbReference>
<accession>A0A9W6KMG1</accession>
<sequence length="277" mass="29062">MQTERITGGDGANIVVYSFGAGPGIVILHGGGVQERDYHRLAKALADRFTVHLYNRRGRPDSAALTGTETVGTDVGDLAAVLEHTGARSVFGHSGGGFVALRAGLSLPLERIAVYDPGLSIMGRPRFAFLDELEEAVRAGDHVRAITIAGRAVTPDSPAAKLPLGVAALISRLFLRTPIGRRFEALMPTIPPEVRRIAEHDGPATDYAGITADVLLAAGARSPRYFTENCEAVAAAIPGGRAIVIPGASHNTANIAPKRFVEPFAAFFAGGQVLEAP</sequence>
<proteinExistence type="predicted"/>
<feature type="domain" description="AB hydrolase-1" evidence="1">
    <location>
        <begin position="25"/>
        <end position="262"/>
    </location>
</feature>
<dbReference type="Proteomes" id="UP001143480">
    <property type="component" value="Unassembled WGS sequence"/>
</dbReference>
<dbReference type="GO" id="GO:0016787">
    <property type="term" value="F:hydrolase activity"/>
    <property type="evidence" value="ECO:0007669"/>
    <property type="project" value="UniProtKB-KW"/>
</dbReference>
<keyword evidence="3" id="KW-1185">Reference proteome</keyword>
<dbReference type="EMBL" id="BSFP01000031">
    <property type="protein sequence ID" value="GLL03244.1"/>
    <property type="molecule type" value="Genomic_DNA"/>
</dbReference>
<dbReference type="InterPro" id="IPR050228">
    <property type="entry name" value="Carboxylesterase_BioH"/>
</dbReference>
<keyword evidence="2" id="KW-0378">Hydrolase</keyword>
<dbReference type="Gene3D" id="3.40.50.1820">
    <property type="entry name" value="alpha/beta hydrolase"/>
    <property type="match status" value="1"/>
</dbReference>
<evidence type="ECO:0000259" key="1">
    <source>
        <dbReference type="Pfam" id="PF12697"/>
    </source>
</evidence>
<reference evidence="2" key="1">
    <citation type="journal article" date="2014" name="Int. J. Syst. Evol. Microbiol.">
        <title>Complete genome sequence of Corynebacterium casei LMG S-19264T (=DSM 44701T), isolated from a smear-ripened cheese.</title>
        <authorList>
            <consortium name="US DOE Joint Genome Institute (JGI-PGF)"/>
            <person name="Walter F."/>
            <person name="Albersmeier A."/>
            <person name="Kalinowski J."/>
            <person name="Ruckert C."/>
        </authorList>
    </citation>
    <scope>NUCLEOTIDE SEQUENCE</scope>
    <source>
        <strain evidence="2">VKM Ac-1321</strain>
    </source>
</reference>
<dbReference type="AlphaFoldDB" id="A0A9W6KMG1"/>
<dbReference type="PANTHER" id="PTHR43194:SF2">
    <property type="entry name" value="PEROXISOMAL MEMBRANE PROTEIN LPX1"/>
    <property type="match status" value="1"/>
</dbReference>
<comment type="caution">
    <text evidence="2">The sequence shown here is derived from an EMBL/GenBank/DDBJ whole genome shotgun (WGS) entry which is preliminary data.</text>
</comment>
<evidence type="ECO:0000313" key="2">
    <source>
        <dbReference type="EMBL" id="GLL03244.1"/>
    </source>
</evidence>
<dbReference type="InterPro" id="IPR029058">
    <property type="entry name" value="AB_hydrolase_fold"/>
</dbReference>
<name>A0A9W6KMG1_9ACTN</name>